<dbReference type="eggNOG" id="ENOG502R6TM">
    <property type="taxonomic scope" value="Eukaryota"/>
</dbReference>
<name>A0A0D3HEP7_9ORYZ</name>
<evidence type="ECO:0000313" key="3">
    <source>
        <dbReference type="Proteomes" id="UP000026960"/>
    </source>
</evidence>
<dbReference type="EnsemblPlants" id="OBART10G13160.1">
    <property type="protein sequence ID" value="OBART10G13160.1"/>
    <property type="gene ID" value="OBART10G13160"/>
</dbReference>
<proteinExistence type="predicted"/>
<sequence length="428" mass="43265">MEVAAASLSLFRTPQAHHLAELRVDGADQSPVAFSDPCAVGRKRRCLFPPFSPRKRMLLELPPFASTPTAPALGSASPGALSSGGDRSTRTGGSGGGGGGGSSFSAMAERVLAPPSVSSGSGAAFAFAFLASSPKQQQPLTPMGSTASCGGAGSGFLPPDPSSSLTPMGSKSNGIGASAFLASPRPATRSANDGGGFAFFRSPEPERTAGDTTRSGAPFSAPPNLVSGPAGSPASAAAKEPSQIIGDGGLVAPPYTISSSPARKSRSSTLWSRRLAHAAAEGRTSPQPPRDEQLQITLPPPPQKVTKTVLAPATGEPSRGATLSSSAATTCCTFLTSPAKATNQVRIVCTDLLFLSPLFLNLDCSTRRRSLAHLQEREARASSRMGGGEGATTAAAAAAAVACAGGEVVVSVTCSCGAREEFCFDHRH</sequence>
<organism evidence="2">
    <name type="scientific">Oryza barthii</name>
    <dbReference type="NCBI Taxonomy" id="65489"/>
    <lineage>
        <taxon>Eukaryota</taxon>
        <taxon>Viridiplantae</taxon>
        <taxon>Streptophyta</taxon>
        <taxon>Embryophyta</taxon>
        <taxon>Tracheophyta</taxon>
        <taxon>Spermatophyta</taxon>
        <taxon>Magnoliopsida</taxon>
        <taxon>Liliopsida</taxon>
        <taxon>Poales</taxon>
        <taxon>Poaceae</taxon>
        <taxon>BOP clade</taxon>
        <taxon>Oryzoideae</taxon>
        <taxon>Oryzeae</taxon>
        <taxon>Oryzinae</taxon>
        <taxon>Oryza</taxon>
    </lineage>
</organism>
<dbReference type="Proteomes" id="UP000026960">
    <property type="component" value="Chromosome 10"/>
</dbReference>
<dbReference type="STRING" id="65489.A0A0D3HEP7"/>
<reference evidence="2" key="2">
    <citation type="submission" date="2015-03" db="UniProtKB">
        <authorList>
            <consortium name="EnsemblPlants"/>
        </authorList>
    </citation>
    <scope>IDENTIFICATION</scope>
</reference>
<dbReference type="Gramene" id="OBART10G13160.1">
    <property type="protein sequence ID" value="OBART10G13160.1"/>
    <property type="gene ID" value="OBART10G13160"/>
</dbReference>
<dbReference type="PaxDb" id="65489-OBART10G13160.1"/>
<dbReference type="HOGENOM" id="CLU_736472_0_0_1"/>
<accession>A0A0D3HEP7</accession>
<feature type="compositionally biased region" description="Low complexity" evidence="1">
    <location>
        <begin position="68"/>
        <end position="86"/>
    </location>
</feature>
<reference evidence="2" key="1">
    <citation type="journal article" date="2009" name="Rice">
        <title>De Novo Next Generation Sequencing of Plant Genomes.</title>
        <authorList>
            <person name="Rounsley S."/>
            <person name="Marri P.R."/>
            <person name="Yu Y."/>
            <person name="He R."/>
            <person name="Sisneros N."/>
            <person name="Goicoechea J.L."/>
            <person name="Lee S.J."/>
            <person name="Angelova A."/>
            <person name="Kudrna D."/>
            <person name="Luo M."/>
            <person name="Affourtit J."/>
            <person name="Desany B."/>
            <person name="Knight J."/>
            <person name="Niazi F."/>
            <person name="Egholm M."/>
            <person name="Wing R.A."/>
        </authorList>
    </citation>
    <scope>NUCLEOTIDE SEQUENCE [LARGE SCALE GENOMIC DNA]</scope>
    <source>
        <strain evidence="2">cv. IRGC 105608</strain>
    </source>
</reference>
<feature type="compositionally biased region" description="Polar residues" evidence="1">
    <location>
        <begin position="162"/>
        <end position="171"/>
    </location>
</feature>
<evidence type="ECO:0000313" key="2">
    <source>
        <dbReference type="EnsemblPlants" id="OBART10G13160.1"/>
    </source>
</evidence>
<protein>
    <submittedName>
        <fullName evidence="2">Uncharacterized protein</fullName>
    </submittedName>
</protein>
<feature type="region of interest" description="Disordered" evidence="1">
    <location>
        <begin position="136"/>
        <end position="171"/>
    </location>
</feature>
<feature type="compositionally biased region" description="Gly residues" evidence="1">
    <location>
        <begin position="92"/>
        <end position="102"/>
    </location>
</feature>
<dbReference type="AlphaFoldDB" id="A0A0D3HEP7"/>
<keyword evidence="3" id="KW-1185">Reference proteome</keyword>
<feature type="region of interest" description="Disordered" evidence="1">
    <location>
        <begin position="185"/>
        <end position="304"/>
    </location>
</feature>
<feature type="compositionally biased region" description="Low complexity" evidence="1">
    <location>
        <begin position="227"/>
        <end position="238"/>
    </location>
</feature>
<feature type="region of interest" description="Disordered" evidence="1">
    <location>
        <begin position="68"/>
        <end position="102"/>
    </location>
</feature>
<evidence type="ECO:0000256" key="1">
    <source>
        <dbReference type="SAM" id="MobiDB-lite"/>
    </source>
</evidence>